<proteinExistence type="predicted"/>
<dbReference type="InterPro" id="IPR001969">
    <property type="entry name" value="Aspartic_peptidase_AS"/>
</dbReference>
<dbReference type="InterPro" id="IPR034122">
    <property type="entry name" value="Retropepsin-like_bacterial"/>
</dbReference>
<dbReference type="Gene3D" id="2.40.70.10">
    <property type="entry name" value="Acid Proteases"/>
    <property type="match status" value="1"/>
</dbReference>
<dbReference type="InterPro" id="IPR011969">
    <property type="entry name" value="Clan_AA_Asp_peptidase_C"/>
</dbReference>
<keyword evidence="1" id="KW-1133">Transmembrane helix</keyword>
<keyword evidence="1" id="KW-0812">Transmembrane</keyword>
<name>A0ABT1TKN4_9GAMM</name>
<reference evidence="2 3" key="1">
    <citation type="submission" date="2022-07" db="EMBL/GenBank/DDBJ databases">
        <title>Methylomonas rivi sp. nov., Methylomonas rosea sp. nov., Methylomonas aureus sp. nov. and Methylomonas subterranea sp. nov., four novel methanotrophs isolated from a freshwater creek and the deep terrestrial subsurface.</title>
        <authorList>
            <person name="Abin C."/>
            <person name="Sankaranarayanan K."/>
            <person name="Garner C."/>
            <person name="Sindelar R."/>
            <person name="Kotary K."/>
            <person name="Garner R."/>
            <person name="Barclay S."/>
            <person name="Lawson P."/>
            <person name="Krumholz L."/>
        </authorList>
    </citation>
    <scope>NUCLEOTIDE SEQUENCE [LARGE SCALE GENOMIC DNA]</scope>
    <source>
        <strain evidence="2 3">SURF-2</strain>
    </source>
</reference>
<dbReference type="GO" id="GO:0006508">
    <property type="term" value="P:proteolysis"/>
    <property type="evidence" value="ECO:0007669"/>
    <property type="project" value="UniProtKB-KW"/>
</dbReference>
<feature type="transmembrane region" description="Helical" evidence="1">
    <location>
        <begin position="41"/>
        <end position="59"/>
    </location>
</feature>
<dbReference type="InterPro" id="IPR021109">
    <property type="entry name" value="Peptidase_aspartic_dom_sf"/>
</dbReference>
<keyword evidence="2" id="KW-0645">Protease</keyword>
<evidence type="ECO:0000313" key="3">
    <source>
        <dbReference type="Proteomes" id="UP001524499"/>
    </source>
</evidence>
<dbReference type="CDD" id="cd05483">
    <property type="entry name" value="retropepsin_like_bacteria"/>
    <property type="match status" value="1"/>
</dbReference>
<gene>
    <name evidence="2" type="ORF">NP590_16160</name>
</gene>
<dbReference type="PROSITE" id="PS00141">
    <property type="entry name" value="ASP_PROTEASE"/>
    <property type="match status" value="1"/>
</dbReference>
<organism evidence="2 3">
    <name type="scientific">Methylomonas subterranea</name>
    <dbReference type="NCBI Taxonomy" id="2952225"/>
    <lineage>
        <taxon>Bacteria</taxon>
        <taxon>Pseudomonadati</taxon>
        <taxon>Pseudomonadota</taxon>
        <taxon>Gammaproteobacteria</taxon>
        <taxon>Methylococcales</taxon>
        <taxon>Methylococcaceae</taxon>
        <taxon>Methylomonas</taxon>
    </lineage>
</organism>
<keyword evidence="2" id="KW-0378">Hydrolase</keyword>
<dbReference type="NCBIfam" id="TIGR02281">
    <property type="entry name" value="clan_AA_DTGA"/>
    <property type="match status" value="1"/>
</dbReference>
<dbReference type="EC" id="3.4.23.-" evidence="2"/>
<comment type="caution">
    <text evidence="2">The sequence shown here is derived from an EMBL/GenBank/DDBJ whole genome shotgun (WGS) entry which is preliminary data.</text>
</comment>
<protein>
    <submittedName>
        <fullName evidence="2">TIGR02281 family clan AA aspartic protease</fullName>
        <ecNumber evidence="2">3.4.23.-</ecNumber>
    </submittedName>
</protein>
<accession>A0ABT1TKN4</accession>
<keyword evidence="1" id="KW-0472">Membrane</keyword>
<dbReference type="GO" id="GO:0008233">
    <property type="term" value="F:peptidase activity"/>
    <property type="evidence" value="ECO:0007669"/>
    <property type="project" value="UniProtKB-KW"/>
</dbReference>
<dbReference type="SUPFAM" id="SSF50630">
    <property type="entry name" value="Acid proteases"/>
    <property type="match status" value="1"/>
</dbReference>
<dbReference type="EMBL" id="JANIBJ010000034">
    <property type="protein sequence ID" value="MCQ8105647.1"/>
    <property type="molecule type" value="Genomic_DNA"/>
</dbReference>
<dbReference type="Pfam" id="PF13975">
    <property type="entry name" value="gag-asp_proteas"/>
    <property type="match status" value="1"/>
</dbReference>
<evidence type="ECO:0000313" key="2">
    <source>
        <dbReference type="EMBL" id="MCQ8105647.1"/>
    </source>
</evidence>
<sequence>MQDRDDYRENYPKNAGAGRPAWLASRLDSARKRRGRSAKTAGLRYLFYLLMMGPLWGGAHADYAQPPGQDNRAASRNISSDIGPEAKGVIIKADAKGHFRGVVLINNVPMPFLIDTGATDTVVPAKMAVAAKLPYGRYVQASTAGGKVAIRETSINSLRLGNAELNNLHAQLNDHLNEVLIGMSTLRYFKINQAGDTMTLISDIRTIPAQSLSGAELQNETSRGAGSKTSNIKKTVVCDERKVCITKYSDR</sequence>
<dbReference type="Proteomes" id="UP001524499">
    <property type="component" value="Unassembled WGS sequence"/>
</dbReference>
<dbReference type="RefSeq" id="WP_256603659.1">
    <property type="nucleotide sequence ID" value="NZ_JANIBJ010000034.1"/>
</dbReference>
<evidence type="ECO:0000256" key="1">
    <source>
        <dbReference type="SAM" id="Phobius"/>
    </source>
</evidence>
<keyword evidence="3" id="KW-1185">Reference proteome</keyword>